<organism evidence="2">
    <name type="scientific">Menopon gallinae</name>
    <name type="common">poultry shaft louse</name>
    <dbReference type="NCBI Taxonomy" id="328185"/>
    <lineage>
        <taxon>Eukaryota</taxon>
        <taxon>Metazoa</taxon>
        <taxon>Ecdysozoa</taxon>
        <taxon>Arthropoda</taxon>
        <taxon>Hexapoda</taxon>
        <taxon>Insecta</taxon>
        <taxon>Pterygota</taxon>
        <taxon>Neoptera</taxon>
        <taxon>Paraneoptera</taxon>
        <taxon>Psocodea</taxon>
        <taxon>Troctomorpha</taxon>
        <taxon>Phthiraptera</taxon>
        <taxon>Amblycera</taxon>
        <taxon>Menoponidae</taxon>
        <taxon>Menopon</taxon>
    </lineage>
</organism>
<protein>
    <submittedName>
        <fullName evidence="2">Uncharacterized protein</fullName>
    </submittedName>
</protein>
<gene>
    <name evidence="2" type="ORF">PYX00_000879</name>
</gene>
<feature type="region of interest" description="Disordered" evidence="1">
    <location>
        <begin position="108"/>
        <end position="178"/>
    </location>
</feature>
<name>A0AAW2IAS6_9NEOP</name>
<dbReference type="AlphaFoldDB" id="A0AAW2IAS6"/>
<feature type="compositionally biased region" description="Basic and acidic residues" evidence="1">
    <location>
        <begin position="135"/>
        <end position="145"/>
    </location>
</feature>
<reference evidence="2" key="1">
    <citation type="journal article" date="2024" name="Gigascience">
        <title>Chromosome-level genome of the poultry shaft louse Menopon gallinae provides insight into the host-switching and adaptive evolution of parasitic lice.</title>
        <authorList>
            <person name="Xu Y."/>
            <person name="Ma L."/>
            <person name="Liu S."/>
            <person name="Liang Y."/>
            <person name="Liu Q."/>
            <person name="He Z."/>
            <person name="Tian L."/>
            <person name="Duan Y."/>
            <person name="Cai W."/>
            <person name="Li H."/>
            <person name="Song F."/>
        </authorList>
    </citation>
    <scope>NUCLEOTIDE SEQUENCE</scope>
    <source>
        <strain evidence="2">Cailab_2023a</strain>
    </source>
</reference>
<sequence>MPKLWTCKEDAIRDLVQLNKFGDVDENELRAAFTDQPVDSDPEAAEFVDVRSGEVIEDLRESTKFPSYGRGRGRVLEDYKHRKELQRQLRMIRPMGLGNEMIVSCIKSENDKKEGREEPENSSDSVDSSEGAAAAEKREVPEKHNRQSKNVLMSSLLGKIKSTTSQDGGELEPEELEPWVASEEVNRVRDFSSVLSLANRSSYNRPKDDNFDFNPEQYPQL</sequence>
<feature type="compositionally biased region" description="Basic and acidic residues" evidence="1">
    <location>
        <begin position="108"/>
        <end position="119"/>
    </location>
</feature>
<feature type="region of interest" description="Disordered" evidence="1">
    <location>
        <begin position="199"/>
        <end position="221"/>
    </location>
</feature>
<evidence type="ECO:0000313" key="2">
    <source>
        <dbReference type="EMBL" id="KAL0279285.1"/>
    </source>
</evidence>
<comment type="caution">
    <text evidence="2">The sequence shown here is derived from an EMBL/GenBank/DDBJ whole genome shotgun (WGS) entry which is preliminary data.</text>
</comment>
<accession>A0AAW2IAS6</accession>
<dbReference type="EMBL" id="JARGDH010000001">
    <property type="protein sequence ID" value="KAL0279285.1"/>
    <property type="molecule type" value="Genomic_DNA"/>
</dbReference>
<evidence type="ECO:0000256" key="1">
    <source>
        <dbReference type="SAM" id="MobiDB-lite"/>
    </source>
</evidence>
<proteinExistence type="predicted"/>
<dbReference type="EMBL" id="JARGDH010000001">
    <property type="protein sequence ID" value="KAL0279284.1"/>
    <property type="molecule type" value="Genomic_DNA"/>
</dbReference>